<keyword evidence="3" id="KW-1185">Reference proteome</keyword>
<proteinExistence type="predicted"/>
<gene>
    <name evidence="2" type="ORF">Cva_00119</name>
</gene>
<dbReference type="InterPro" id="IPR006935">
    <property type="entry name" value="Helicase/UvrB_N"/>
</dbReference>
<dbReference type="OrthoDB" id="9804145at2"/>
<dbReference type="AlphaFoldDB" id="A0A0K8MAN0"/>
<evidence type="ECO:0000313" key="2">
    <source>
        <dbReference type="EMBL" id="GAO97487.1"/>
    </source>
</evidence>
<dbReference type="GO" id="GO:0005524">
    <property type="term" value="F:ATP binding"/>
    <property type="evidence" value="ECO:0007669"/>
    <property type="project" value="InterPro"/>
</dbReference>
<dbReference type="Pfam" id="PF04851">
    <property type="entry name" value="ResIII"/>
    <property type="match status" value="1"/>
</dbReference>
<feature type="domain" description="Helicase ATP-binding" evidence="1">
    <location>
        <begin position="1"/>
        <end position="270"/>
    </location>
</feature>
<dbReference type="InterPro" id="IPR027417">
    <property type="entry name" value="P-loop_NTPase"/>
</dbReference>
<evidence type="ECO:0000313" key="3">
    <source>
        <dbReference type="Proteomes" id="UP000036771"/>
    </source>
</evidence>
<dbReference type="Gene3D" id="3.40.50.300">
    <property type="entry name" value="P-loop containing nucleotide triphosphate hydrolases"/>
    <property type="match status" value="1"/>
</dbReference>
<dbReference type="SMART" id="SM00487">
    <property type="entry name" value="DEXDc"/>
    <property type="match status" value="1"/>
</dbReference>
<dbReference type="REBASE" id="133192">
    <property type="entry name" value="CvaPbORF120P"/>
</dbReference>
<accession>A0A0K8MAN0</accession>
<dbReference type="InterPro" id="IPR014001">
    <property type="entry name" value="Helicase_ATP-bd"/>
</dbReference>
<organism evidence="2 3">
    <name type="scientific">Caedimonas varicaedens</name>
    <dbReference type="NCBI Taxonomy" id="1629334"/>
    <lineage>
        <taxon>Bacteria</taxon>
        <taxon>Pseudomonadati</taxon>
        <taxon>Pseudomonadota</taxon>
        <taxon>Alphaproteobacteria</taxon>
        <taxon>Holosporales</taxon>
        <taxon>Caedimonadaceae</taxon>
        <taxon>Caedimonas</taxon>
    </lineage>
</organism>
<dbReference type="STRING" id="1629334.Cva_00119"/>
<reference evidence="2 3" key="1">
    <citation type="submission" date="2015-03" db="EMBL/GenBank/DDBJ databases">
        <title>Caedibacter varicaedens, whole genome shotgun sequence.</title>
        <authorList>
            <person name="Suzuki H."/>
            <person name="Dapper A.L."/>
            <person name="Gibson A.K."/>
            <person name="Jackson C."/>
            <person name="Lee H."/>
            <person name="Pejaver V.R."/>
            <person name="Doak T."/>
            <person name="Lynch M."/>
        </authorList>
    </citation>
    <scope>NUCLEOTIDE SEQUENCE [LARGE SCALE GENOMIC DNA]</scope>
</reference>
<dbReference type="Proteomes" id="UP000036771">
    <property type="component" value="Unassembled WGS sequence"/>
</dbReference>
<evidence type="ECO:0000259" key="1">
    <source>
        <dbReference type="SMART" id="SM00487"/>
    </source>
</evidence>
<name>A0A0K8MAN0_9PROT</name>
<sequence length="865" mass="99127">MIFALKNYQLTVLKTLNSYLEAARAIGAKPAYDSMMQEADGKNPCLYQPLKGLERIPYICLRLPTGGGKTFLSAHTVKIASQSYLERDYPVALWLVPTNTIRTQTLQTLKKPGHPNYETLREAFNGRFKVIDISDFDTLTPTDLQGACIIVGTFASLRVTNTTEGRKVYDHHENLEAHFADFSGDNSILERKENGSILFSFRNVLAMHRPLVIVDEAHNHTSSLSVEVLKRINASSVVEFTATPPMNSNILCSISAAELKAEEMIKLPIRLISHNTWEEAVKESILMRQRLEDVARQEKDYIRPIVLFQAEEKNKDITQGVLLNHLLEQEKIPRHEIAIVTGTQKELDGINLLSPECPIKFVLTIEALKEGWDCSFAYVFCSVATIYSKKDVEQILGRVLRMPYARKRAHADLNRAYAYVCQSSWRDAAKQLCDALVDMGFEKNEVARFVDPQPSLFSENQHSAQDQSVVDLPEGVEPYIAPLILNEPHITLEQNGSRSRLLIRGHMNLSIQNDLMKALPTKELRETLSLNFDIHNKHYAERQSSAQKGIPFIVPRLYLHLEDDLRLMERDIFLEIGNWDLSHCSVEITEDDFCFTENGVQWEIDLNDQGHITHKSLGRAEQQELDLVDTGWTSEQLCRWLEKEVRQQDISQSEMFSYIKGSLQFLIEKRDIPLTALVRWRYVLSKVLKRKIDQHRFHCVERGYEQVLSASVSDVRLVGDFQFMPDQYHPSVTYVGYPYEFTKHYYAQIGKLENKGEEFDCAKALDLTAEIKYWVRNLDQQGFWLPLSTGKFYPDFIAELQDGRILIIEHKGKIYATNDDSKEKARIGHLWAEHSQGKGLFLMTIVEKNRPSLAEQIKRAITSTL</sequence>
<dbReference type="EMBL" id="BBVC01000007">
    <property type="protein sequence ID" value="GAO97487.1"/>
    <property type="molecule type" value="Genomic_DNA"/>
</dbReference>
<dbReference type="GO" id="GO:0003677">
    <property type="term" value="F:DNA binding"/>
    <property type="evidence" value="ECO:0007669"/>
    <property type="project" value="InterPro"/>
</dbReference>
<dbReference type="SUPFAM" id="SSF52540">
    <property type="entry name" value="P-loop containing nucleoside triphosphate hydrolases"/>
    <property type="match status" value="2"/>
</dbReference>
<protein>
    <submittedName>
        <fullName evidence="2">Type III restriction enzyme, res subunit</fullName>
    </submittedName>
</protein>
<dbReference type="GO" id="GO:0016787">
    <property type="term" value="F:hydrolase activity"/>
    <property type="evidence" value="ECO:0007669"/>
    <property type="project" value="InterPro"/>
</dbReference>
<comment type="caution">
    <text evidence="2">The sequence shown here is derived from an EMBL/GenBank/DDBJ whole genome shotgun (WGS) entry which is preliminary data.</text>
</comment>